<dbReference type="EMBL" id="JABANM010011894">
    <property type="protein sequence ID" value="KAF4736908.1"/>
    <property type="molecule type" value="Genomic_DNA"/>
</dbReference>
<organism evidence="1 2">
    <name type="scientific">Perkinsus olseni</name>
    <name type="common">Perkinsus atlanticus</name>
    <dbReference type="NCBI Taxonomy" id="32597"/>
    <lineage>
        <taxon>Eukaryota</taxon>
        <taxon>Sar</taxon>
        <taxon>Alveolata</taxon>
        <taxon>Perkinsozoa</taxon>
        <taxon>Perkinsea</taxon>
        <taxon>Perkinsida</taxon>
        <taxon>Perkinsidae</taxon>
        <taxon>Perkinsus</taxon>
    </lineage>
</organism>
<accession>A0A7J6SVH8</accession>
<name>A0A7J6SVH8_PEROL</name>
<evidence type="ECO:0000313" key="1">
    <source>
        <dbReference type="EMBL" id="KAF4736908.1"/>
    </source>
</evidence>
<evidence type="ECO:0000313" key="2">
    <source>
        <dbReference type="Proteomes" id="UP000574390"/>
    </source>
</evidence>
<sequence>MIYGGSSNFNISKIMLLWLHVPMMEVDINCSSFFNPSGVFGEVSVAPPREEKRVKEAVDCPATHGQGEIALESCYSGRHNCRLL</sequence>
<proteinExistence type="predicted"/>
<protein>
    <submittedName>
        <fullName evidence="1">Uncharacterized protein</fullName>
    </submittedName>
</protein>
<reference evidence="1 2" key="1">
    <citation type="submission" date="2020-04" db="EMBL/GenBank/DDBJ databases">
        <title>Perkinsus olseni comparative genomics.</title>
        <authorList>
            <person name="Bogema D.R."/>
        </authorList>
    </citation>
    <scope>NUCLEOTIDE SEQUENCE [LARGE SCALE GENOMIC DNA]</scope>
    <source>
        <strain evidence="1">ATCC PRA-205</strain>
    </source>
</reference>
<dbReference type="Proteomes" id="UP000574390">
    <property type="component" value="Unassembled WGS sequence"/>
</dbReference>
<dbReference type="AlphaFoldDB" id="A0A7J6SVH8"/>
<gene>
    <name evidence="1" type="ORF">FOZ62_006164</name>
</gene>
<comment type="caution">
    <text evidence="1">The sequence shown here is derived from an EMBL/GenBank/DDBJ whole genome shotgun (WGS) entry which is preliminary data.</text>
</comment>